<protein>
    <submittedName>
        <fullName evidence="2">Phosphoribosylformylglycinamidine synthase</fullName>
    </submittedName>
</protein>
<feature type="chain" id="PRO_5020424389" evidence="1">
    <location>
        <begin position="24"/>
        <end position="277"/>
    </location>
</feature>
<sequence>MSEVMKHMIFLFLFSLVSLPSLAQNDSIQPKRPLKIRHAEPLYMDLIRDLGARKGEKEWNVGYGIEGHKDYTINHSFVEYEFSPMNRLGLEVEVPFAFYRTVNGSEATDIPRNRIEGLKLAAQYTFLVSEKHQMSMAGGYMHEFRTHSFYSIDHGRGMLKGNTMSPFLIVAKKWGSRINSMVYTGPEWEFTPGEVKRELFYQVNASVHYVLPSGNFVGVEMNDEFTDKVNSLVFRPQMKLILNSRLALGLVTGIPTNFKNNGMSFMTRIIYEPRSKK</sequence>
<dbReference type="NCBIfam" id="NF041634">
    <property type="entry name" value="HAEPLYID"/>
    <property type="match status" value="1"/>
</dbReference>
<evidence type="ECO:0000313" key="2">
    <source>
        <dbReference type="EMBL" id="TDE12841.1"/>
    </source>
</evidence>
<organism evidence="2 3">
    <name type="scientific">Dyadobacter psychrotolerans</name>
    <dbReference type="NCBI Taxonomy" id="2541721"/>
    <lineage>
        <taxon>Bacteria</taxon>
        <taxon>Pseudomonadati</taxon>
        <taxon>Bacteroidota</taxon>
        <taxon>Cytophagia</taxon>
        <taxon>Cytophagales</taxon>
        <taxon>Spirosomataceae</taxon>
        <taxon>Dyadobacter</taxon>
    </lineage>
</organism>
<keyword evidence="3" id="KW-1185">Reference proteome</keyword>
<reference evidence="2 3" key="1">
    <citation type="submission" date="2019-03" db="EMBL/GenBank/DDBJ databases">
        <title>Dyadobacter AR-3-6 sp. nov., isolated from arctic soil.</title>
        <authorList>
            <person name="Chaudhary D.K."/>
        </authorList>
    </citation>
    <scope>NUCLEOTIDE SEQUENCE [LARGE SCALE GENOMIC DNA]</scope>
    <source>
        <strain evidence="2 3">AR-3-6</strain>
    </source>
</reference>
<feature type="signal peptide" evidence="1">
    <location>
        <begin position="1"/>
        <end position="23"/>
    </location>
</feature>
<dbReference type="Proteomes" id="UP000294850">
    <property type="component" value="Unassembled WGS sequence"/>
</dbReference>
<accession>A0A4R5DLI3</accession>
<proteinExistence type="predicted"/>
<dbReference type="AlphaFoldDB" id="A0A4R5DLI3"/>
<dbReference type="InterPro" id="IPR048131">
    <property type="entry name" value="HAEPLYID-like"/>
</dbReference>
<evidence type="ECO:0000313" key="3">
    <source>
        <dbReference type="Proteomes" id="UP000294850"/>
    </source>
</evidence>
<keyword evidence="1" id="KW-0732">Signal</keyword>
<evidence type="ECO:0000256" key="1">
    <source>
        <dbReference type="SAM" id="SignalP"/>
    </source>
</evidence>
<dbReference type="EMBL" id="SMFL01000008">
    <property type="protein sequence ID" value="TDE12841.1"/>
    <property type="molecule type" value="Genomic_DNA"/>
</dbReference>
<gene>
    <name evidence="2" type="ORF">E0F88_21080</name>
</gene>
<comment type="caution">
    <text evidence="2">The sequence shown here is derived from an EMBL/GenBank/DDBJ whole genome shotgun (WGS) entry which is preliminary data.</text>
</comment>
<name>A0A4R5DLI3_9BACT</name>